<evidence type="ECO:0000256" key="1">
    <source>
        <dbReference type="SAM" id="MobiDB-lite"/>
    </source>
</evidence>
<sequence length="108" mass="12651">METAALHQCILPALLYGCEDWGLPRAAKNKLAVAQRRMQKSVDWLIDKRSNAWLRGITKVKDVTEAARRRKWSCVEYGYRQRRQLAHMHRRMAPTDNKTPRNASDKME</sequence>
<gene>
    <name evidence="2" type="ORF">L596_022281</name>
</gene>
<feature type="region of interest" description="Disordered" evidence="1">
    <location>
        <begin position="86"/>
        <end position="108"/>
    </location>
</feature>
<organism evidence="2 3">
    <name type="scientific">Steinernema carpocapsae</name>
    <name type="common">Entomopathogenic nematode</name>
    <dbReference type="NCBI Taxonomy" id="34508"/>
    <lineage>
        <taxon>Eukaryota</taxon>
        <taxon>Metazoa</taxon>
        <taxon>Ecdysozoa</taxon>
        <taxon>Nematoda</taxon>
        <taxon>Chromadorea</taxon>
        <taxon>Rhabditida</taxon>
        <taxon>Tylenchina</taxon>
        <taxon>Panagrolaimomorpha</taxon>
        <taxon>Strongyloidoidea</taxon>
        <taxon>Steinernematidae</taxon>
        <taxon>Steinernema</taxon>
    </lineage>
</organism>
<dbReference type="EMBL" id="AZBU02000007">
    <property type="protein sequence ID" value="TKR70232.1"/>
    <property type="molecule type" value="Genomic_DNA"/>
</dbReference>
<proteinExistence type="predicted"/>
<dbReference type="OrthoDB" id="5866020at2759"/>
<comment type="caution">
    <text evidence="2">The sequence shown here is derived from an EMBL/GenBank/DDBJ whole genome shotgun (WGS) entry which is preliminary data.</text>
</comment>
<evidence type="ECO:0000313" key="3">
    <source>
        <dbReference type="Proteomes" id="UP000298663"/>
    </source>
</evidence>
<keyword evidence="3" id="KW-1185">Reference proteome</keyword>
<reference evidence="2 3" key="2">
    <citation type="journal article" date="2019" name="G3 (Bethesda)">
        <title>Hybrid Assembly of the Genome of the Entomopathogenic Nematode Steinernema carpocapsae Identifies the X-Chromosome.</title>
        <authorList>
            <person name="Serra L."/>
            <person name="Macchietto M."/>
            <person name="Macias-Munoz A."/>
            <person name="McGill C.J."/>
            <person name="Rodriguez I.M."/>
            <person name="Rodriguez B."/>
            <person name="Murad R."/>
            <person name="Mortazavi A."/>
        </authorList>
    </citation>
    <scope>NUCLEOTIDE SEQUENCE [LARGE SCALE GENOMIC DNA]</scope>
    <source>
        <strain evidence="2 3">ALL</strain>
    </source>
</reference>
<reference evidence="2 3" key="1">
    <citation type="journal article" date="2015" name="Genome Biol.">
        <title>Comparative genomics of Steinernema reveals deeply conserved gene regulatory networks.</title>
        <authorList>
            <person name="Dillman A.R."/>
            <person name="Macchietto M."/>
            <person name="Porter C.F."/>
            <person name="Rogers A."/>
            <person name="Williams B."/>
            <person name="Antoshechkin I."/>
            <person name="Lee M.M."/>
            <person name="Goodwin Z."/>
            <person name="Lu X."/>
            <person name="Lewis E.E."/>
            <person name="Goodrich-Blair H."/>
            <person name="Stock S.P."/>
            <person name="Adams B.J."/>
            <person name="Sternberg P.W."/>
            <person name="Mortazavi A."/>
        </authorList>
    </citation>
    <scope>NUCLEOTIDE SEQUENCE [LARGE SCALE GENOMIC DNA]</scope>
    <source>
        <strain evidence="2 3">ALL</strain>
    </source>
</reference>
<evidence type="ECO:0000313" key="2">
    <source>
        <dbReference type="EMBL" id="TKR70232.1"/>
    </source>
</evidence>
<accession>A0A4U5MLM5</accession>
<protein>
    <submittedName>
        <fullName evidence="2">Uncharacterized protein</fullName>
    </submittedName>
</protein>
<name>A0A4U5MLM5_STECR</name>
<dbReference type="AlphaFoldDB" id="A0A4U5MLM5"/>
<dbReference type="Proteomes" id="UP000298663">
    <property type="component" value="Unassembled WGS sequence"/>
</dbReference>